<evidence type="ECO:0000256" key="1">
    <source>
        <dbReference type="SAM" id="MobiDB-lite"/>
    </source>
</evidence>
<proteinExistence type="predicted"/>
<organism evidence="2">
    <name type="scientific">marine metagenome</name>
    <dbReference type="NCBI Taxonomy" id="408172"/>
    <lineage>
        <taxon>unclassified sequences</taxon>
        <taxon>metagenomes</taxon>
        <taxon>ecological metagenomes</taxon>
    </lineage>
</organism>
<feature type="region of interest" description="Disordered" evidence="1">
    <location>
        <begin position="1"/>
        <end position="23"/>
    </location>
</feature>
<evidence type="ECO:0000313" key="2">
    <source>
        <dbReference type="EMBL" id="SVC40032.1"/>
    </source>
</evidence>
<reference evidence="2" key="1">
    <citation type="submission" date="2018-05" db="EMBL/GenBank/DDBJ databases">
        <authorList>
            <person name="Lanie J.A."/>
            <person name="Ng W.-L."/>
            <person name="Kazmierczak K.M."/>
            <person name="Andrzejewski T.M."/>
            <person name="Davidsen T.M."/>
            <person name="Wayne K.J."/>
            <person name="Tettelin H."/>
            <person name="Glass J.I."/>
            <person name="Rusch D."/>
            <person name="Podicherti R."/>
            <person name="Tsui H.-C.T."/>
            <person name="Winkler M.E."/>
        </authorList>
    </citation>
    <scope>NUCLEOTIDE SEQUENCE</scope>
</reference>
<dbReference type="EMBL" id="UINC01089172">
    <property type="protein sequence ID" value="SVC40032.1"/>
    <property type="molecule type" value="Genomic_DNA"/>
</dbReference>
<accession>A0A382LY85</accession>
<sequence length="67" mass="7171">MSCPAEESARYGSPAVCPGKTASDPSTVVAVQTIKCLLELVRLGSPRFQRLPELSIFGHVPTIEKNS</sequence>
<feature type="non-terminal residue" evidence="2">
    <location>
        <position position="67"/>
    </location>
</feature>
<gene>
    <name evidence="2" type="ORF">METZ01_LOCUS292886</name>
</gene>
<name>A0A382LY85_9ZZZZ</name>
<dbReference type="AlphaFoldDB" id="A0A382LY85"/>
<protein>
    <submittedName>
        <fullName evidence="2">Uncharacterized protein</fullName>
    </submittedName>
</protein>